<dbReference type="SUPFAM" id="SSF51161">
    <property type="entry name" value="Trimeric LpxA-like enzymes"/>
    <property type="match status" value="1"/>
</dbReference>
<evidence type="ECO:0000313" key="4">
    <source>
        <dbReference type="Proteomes" id="UP001148482"/>
    </source>
</evidence>
<accession>A0A9X3CU27</accession>
<evidence type="ECO:0000313" key="3">
    <source>
        <dbReference type="EMBL" id="MCX2836575.1"/>
    </source>
</evidence>
<keyword evidence="2" id="KW-0012">Acyltransferase</keyword>
<keyword evidence="4" id="KW-1185">Reference proteome</keyword>
<dbReference type="AlphaFoldDB" id="A0A9X3CU27"/>
<name>A0A9X3CU27_9FLAO</name>
<dbReference type="InterPro" id="IPR011004">
    <property type="entry name" value="Trimer_LpxA-like_sf"/>
</dbReference>
<dbReference type="PANTHER" id="PTHR43584:SF9">
    <property type="entry name" value="TRANSFERASE HEXAPEPTIDE REPEAT CONTAINING PROTEIN"/>
    <property type="match status" value="1"/>
</dbReference>
<dbReference type="Proteomes" id="UP001148482">
    <property type="component" value="Unassembled WGS sequence"/>
</dbReference>
<dbReference type="GO" id="GO:0016746">
    <property type="term" value="F:acyltransferase activity"/>
    <property type="evidence" value="ECO:0007669"/>
    <property type="project" value="UniProtKB-KW"/>
</dbReference>
<dbReference type="GO" id="GO:0016779">
    <property type="term" value="F:nucleotidyltransferase activity"/>
    <property type="evidence" value="ECO:0007669"/>
    <property type="project" value="UniProtKB-ARBA"/>
</dbReference>
<proteinExistence type="predicted"/>
<evidence type="ECO:0000256" key="2">
    <source>
        <dbReference type="ARBA" id="ARBA00023315"/>
    </source>
</evidence>
<dbReference type="EMBL" id="JAPJDA010000001">
    <property type="protein sequence ID" value="MCX2836575.1"/>
    <property type="molecule type" value="Genomic_DNA"/>
</dbReference>
<evidence type="ECO:0000256" key="1">
    <source>
        <dbReference type="ARBA" id="ARBA00022679"/>
    </source>
</evidence>
<gene>
    <name evidence="3" type="ORF">OQ279_00300</name>
</gene>
<dbReference type="InterPro" id="IPR050065">
    <property type="entry name" value="GlmU-like"/>
</dbReference>
<dbReference type="Gene3D" id="2.160.10.10">
    <property type="entry name" value="Hexapeptide repeat proteins"/>
    <property type="match status" value="1"/>
</dbReference>
<comment type="caution">
    <text evidence="3">The sequence shown here is derived from an EMBL/GenBank/DDBJ whole genome shotgun (WGS) entry which is preliminary data.</text>
</comment>
<sequence>MNYILFDGSARSHLLPFTFTRPVAEIRVGILTIREKWERYLNTTTSTITEDYLSEKWPMVEMEENVMINASFIPTPELVEQLKNLQPGEGIFHEEDIVAFHAYEEQEVDFNDCKHIELEGKPVVVEHTWDIFRLNGEAITADFELLVQDRSSQKLSSTNQVIAPENVFLEEGAKVECAILNASEGPIYIGADAQIMEGSIVRGPFALGDHAVLKMGAKIYGSTTVGPHSKVGGEVNNSVIFGYSNKGHDGYLGNSVLGEWCNLGADTNTSNLKNNYAEVRLWDYATGRFAHTGLQFCGLMMGDHSKCSINTMFNTGTVVGVSANIFGAGFSRNFVPSFSWGGSGGTTTYQTSKAFEVAEKVMERKEVEFSEEDKAILEQVFEDTKQYRRD</sequence>
<dbReference type="NCBIfam" id="TIGR03991">
    <property type="entry name" value="alt_bact_glmU"/>
    <property type="match status" value="1"/>
</dbReference>
<reference evidence="3" key="1">
    <citation type="submission" date="2022-11" db="EMBL/GenBank/DDBJ databases">
        <title>Salinimicrobium profundisediminis sp. nov., isolated from deep-sea sediment of the Mariana Trench.</title>
        <authorList>
            <person name="Fu H."/>
        </authorList>
    </citation>
    <scope>NUCLEOTIDE SEQUENCE</scope>
    <source>
        <strain evidence="3">MT39</strain>
    </source>
</reference>
<dbReference type="RefSeq" id="WP_266067753.1">
    <property type="nucleotide sequence ID" value="NZ_JAPJDA010000001.1"/>
</dbReference>
<dbReference type="PANTHER" id="PTHR43584">
    <property type="entry name" value="NUCLEOTIDYL TRANSFERASE"/>
    <property type="match status" value="1"/>
</dbReference>
<dbReference type="CDD" id="cd05635">
    <property type="entry name" value="LbH_unknown"/>
    <property type="match status" value="1"/>
</dbReference>
<organism evidence="3 4">
    <name type="scientific">Salinimicrobium profundisediminis</name>
    <dbReference type="NCBI Taxonomy" id="2994553"/>
    <lineage>
        <taxon>Bacteria</taxon>
        <taxon>Pseudomonadati</taxon>
        <taxon>Bacteroidota</taxon>
        <taxon>Flavobacteriia</taxon>
        <taxon>Flavobacteriales</taxon>
        <taxon>Flavobacteriaceae</taxon>
        <taxon>Salinimicrobium</taxon>
    </lineage>
</organism>
<keyword evidence="1" id="KW-0808">Transferase</keyword>
<dbReference type="Pfam" id="PF13562">
    <property type="entry name" value="NTP_transf_4"/>
    <property type="match status" value="1"/>
</dbReference>
<dbReference type="InterPro" id="IPR023917">
    <property type="entry name" value="Bifunctiontional_GlmU_bac-type"/>
</dbReference>
<protein>
    <submittedName>
        <fullName evidence="3">GlmU family protein</fullName>
    </submittedName>
</protein>